<reference evidence="5 6" key="1">
    <citation type="submission" date="2017-02" db="EMBL/GenBank/DDBJ databases">
        <title>Whole genome sequencing of Helicobacter bilis strain AAQJH.</title>
        <authorList>
            <person name="Conlan S."/>
            <person name="Thomas P.J."/>
            <person name="Mullikin J."/>
            <person name="Palmore T.N."/>
            <person name="Frank K.M."/>
            <person name="Segre J.A."/>
        </authorList>
    </citation>
    <scope>NUCLEOTIDE SEQUENCE [LARGE SCALE GENOMIC DNA]</scope>
    <source>
        <strain evidence="5 6">AAQJH</strain>
    </source>
</reference>
<dbReference type="RefSeq" id="WP_077388474.1">
    <property type="nucleotide sequence ID" value="NZ_CP019645.1"/>
</dbReference>
<dbReference type="SUPFAM" id="SSF47240">
    <property type="entry name" value="Ferritin-like"/>
    <property type="match status" value="1"/>
</dbReference>
<feature type="domain" description="Ferritin/DPS" evidence="4">
    <location>
        <begin position="4"/>
        <end position="143"/>
    </location>
</feature>
<evidence type="ECO:0000256" key="2">
    <source>
        <dbReference type="ARBA" id="ARBA00009497"/>
    </source>
</evidence>
<dbReference type="KEGG" id="hbl:XJ32_04435"/>
<dbReference type="GO" id="GO:0016722">
    <property type="term" value="F:oxidoreductase activity, acting on metal ions"/>
    <property type="evidence" value="ECO:0007669"/>
    <property type="project" value="InterPro"/>
</dbReference>
<organism evidence="5 6">
    <name type="scientific">Helicobacter bilis</name>
    <dbReference type="NCBI Taxonomy" id="37372"/>
    <lineage>
        <taxon>Bacteria</taxon>
        <taxon>Pseudomonadati</taxon>
        <taxon>Campylobacterota</taxon>
        <taxon>Epsilonproteobacteria</taxon>
        <taxon>Campylobacterales</taxon>
        <taxon>Helicobacteraceae</taxon>
        <taxon>Helicobacter</taxon>
    </lineage>
</organism>
<accession>A0A1Q2LGA3</accession>
<evidence type="ECO:0000313" key="5">
    <source>
        <dbReference type="EMBL" id="AQQ59464.1"/>
    </source>
</evidence>
<dbReference type="InterPro" id="IPR002177">
    <property type="entry name" value="DPS_DNA-bd"/>
</dbReference>
<dbReference type="AlphaFoldDB" id="A0A1Q2LGA3"/>
<dbReference type="InterPro" id="IPR012347">
    <property type="entry name" value="Ferritin-like"/>
</dbReference>
<dbReference type="PANTHER" id="PTHR42932:SF1">
    <property type="entry name" value="GENERAL STRESS PROTEIN 20U"/>
    <property type="match status" value="1"/>
</dbReference>
<evidence type="ECO:0000256" key="1">
    <source>
        <dbReference type="ARBA" id="ARBA00004496"/>
    </source>
</evidence>
<proteinExistence type="inferred from homology"/>
<evidence type="ECO:0000259" key="4">
    <source>
        <dbReference type="Pfam" id="PF00210"/>
    </source>
</evidence>
<dbReference type="PROSITE" id="PS00818">
    <property type="entry name" value="DPS_1"/>
    <property type="match status" value="1"/>
</dbReference>
<dbReference type="InterPro" id="IPR008331">
    <property type="entry name" value="Ferritin_DPS_dom"/>
</dbReference>
<dbReference type="PRINTS" id="PR01346">
    <property type="entry name" value="HELNAPAPROT"/>
</dbReference>
<protein>
    <submittedName>
        <fullName evidence="5">DNA polymerase III subunit beta</fullName>
    </submittedName>
</protein>
<evidence type="ECO:0000313" key="6">
    <source>
        <dbReference type="Proteomes" id="UP000188298"/>
    </source>
</evidence>
<dbReference type="GO" id="GO:0005737">
    <property type="term" value="C:cytoplasm"/>
    <property type="evidence" value="ECO:0007669"/>
    <property type="project" value="UniProtKB-SubCell"/>
</dbReference>
<dbReference type="PIRSF" id="PIRSF005900">
    <property type="entry name" value="Dps"/>
    <property type="match status" value="1"/>
</dbReference>
<name>A0A1Q2LGA3_9HELI</name>
<dbReference type="Proteomes" id="UP000188298">
    <property type="component" value="Chromosome"/>
</dbReference>
<sequence>MEQIKILKQLQADSLVFFTKTHNYHWNVKGKDFPQVHAATEEIYNQFAEIFDALAERIIQLGDTPYVTLKEVLDKAKIKEESKTSFKSKDVLESVLEDYKYFLKNFKKLSEVAAKENDTTTQGLADLQVAHLEKAIWMLNAQLA</sequence>
<dbReference type="InterPro" id="IPR009078">
    <property type="entry name" value="Ferritin-like_SF"/>
</dbReference>
<dbReference type="InterPro" id="IPR023188">
    <property type="entry name" value="DPS_DNA-bd_CS"/>
</dbReference>
<dbReference type="PANTHER" id="PTHR42932">
    <property type="entry name" value="GENERAL STRESS PROTEIN 20U"/>
    <property type="match status" value="1"/>
</dbReference>
<dbReference type="Gene3D" id="1.20.1260.10">
    <property type="match status" value="1"/>
</dbReference>
<dbReference type="PROSITE" id="PS00819">
    <property type="entry name" value="DPS_2"/>
    <property type="match status" value="1"/>
</dbReference>
<comment type="subcellular location">
    <subcellularLocation>
        <location evidence="1">Cytoplasm</location>
    </subcellularLocation>
</comment>
<evidence type="ECO:0000256" key="3">
    <source>
        <dbReference type="RuleBase" id="RU003875"/>
    </source>
</evidence>
<dbReference type="Pfam" id="PF00210">
    <property type="entry name" value="Ferritin"/>
    <property type="match status" value="1"/>
</dbReference>
<dbReference type="EMBL" id="CP019645">
    <property type="protein sequence ID" value="AQQ59464.1"/>
    <property type="molecule type" value="Genomic_DNA"/>
</dbReference>
<dbReference type="CDD" id="cd01043">
    <property type="entry name" value="DPS"/>
    <property type="match status" value="1"/>
</dbReference>
<dbReference type="GO" id="GO:0008199">
    <property type="term" value="F:ferric iron binding"/>
    <property type="evidence" value="ECO:0007669"/>
    <property type="project" value="InterPro"/>
</dbReference>
<comment type="similarity">
    <text evidence="2 3">Belongs to the Dps family.</text>
</comment>
<gene>
    <name evidence="5" type="ORF">XJ32_04435</name>
</gene>